<sequence length="83" mass="9246">MMPTVVTRIRCYVMLYSAWPGPVDVKDQGEVLSFKPGAAVRHSRFLLTETLPRVFLSACLTALSQARRAREEVAVQYGCDEGV</sequence>
<dbReference type="Proteomes" id="UP000805704">
    <property type="component" value="Chromosome 15"/>
</dbReference>
<keyword evidence="2" id="KW-1185">Reference proteome</keyword>
<comment type="caution">
    <text evidence="1">The sequence shown here is derived from an EMBL/GenBank/DDBJ whole genome shotgun (WGS) entry which is preliminary data.</text>
</comment>
<dbReference type="EMBL" id="CM024803">
    <property type="protein sequence ID" value="KAG8010571.1"/>
    <property type="molecule type" value="Genomic_DNA"/>
</dbReference>
<reference evidence="1" key="1">
    <citation type="submission" date="2020-04" db="EMBL/GenBank/DDBJ databases">
        <title>A chromosome-scale assembly and high-density genetic map of the yellow drum (Nibea albiflora) genome.</title>
        <authorList>
            <person name="Xu D."/>
            <person name="Zhang W."/>
            <person name="Chen R."/>
            <person name="Tan P."/>
            <person name="Wang L."/>
            <person name="Song H."/>
            <person name="Tian L."/>
            <person name="Zhu Q."/>
            <person name="Wang B."/>
        </authorList>
    </citation>
    <scope>NUCLEOTIDE SEQUENCE</scope>
    <source>
        <strain evidence="1">ZJHYS-2018</strain>
    </source>
</reference>
<accession>A0ACB7F8E9</accession>
<proteinExistence type="predicted"/>
<name>A0ACB7F8E9_NIBAL</name>
<gene>
    <name evidence="1" type="ORF">GBF38_009690</name>
</gene>
<organism evidence="1 2">
    <name type="scientific">Nibea albiflora</name>
    <name type="common">Yellow drum</name>
    <name type="synonym">Corvina albiflora</name>
    <dbReference type="NCBI Taxonomy" id="240163"/>
    <lineage>
        <taxon>Eukaryota</taxon>
        <taxon>Metazoa</taxon>
        <taxon>Chordata</taxon>
        <taxon>Craniata</taxon>
        <taxon>Vertebrata</taxon>
        <taxon>Euteleostomi</taxon>
        <taxon>Actinopterygii</taxon>
        <taxon>Neopterygii</taxon>
        <taxon>Teleostei</taxon>
        <taxon>Neoteleostei</taxon>
        <taxon>Acanthomorphata</taxon>
        <taxon>Eupercaria</taxon>
        <taxon>Sciaenidae</taxon>
        <taxon>Nibea</taxon>
    </lineage>
</organism>
<evidence type="ECO:0000313" key="1">
    <source>
        <dbReference type="EMBL" id="KAG8010571.1"/>
    </source>
</evidence>
<protein>
    <submittedName>
        <fullName evidence="1">Uncharacterized protein</fullName>
    </submittedName>
</protein>
<evidence type="ECO:0000313" key="2">
    <source>
        <dbReference type="Proteomes" id="UP000805704"/>
    </source>
</evidence>